<feature type="region of interest" description="Disordered" evidence="9">
    <location>
        <begin position="300"/>
        <end position="323"/>
    </location>
</feature>
<dbReference type="SMART" id="SM00220">
    <property type="entry name" value="S_TKc"/>
    <property type="match status" value="1"/>
</dbReference>
<keyword evidence="10" id="KW-1133">Transmembrane helix</keyword>
<dbReference type="OrthoDB" id="9762169at2"/>
<keyword evidence="10" id="KW-0812">Transmembrane</keyword>
<gene>
    <name evidence="12" type="ORF">BHQ17_18310</name>
</gene>
<dbReference type="EMBL" id="MIGZ01000116">
    <property type="protein sequence ID" value="ODQ88620.1"/>
    <property type="molecule type" value="Genomic_DNA"/>
</dbReference>
<evidence type="ECO:0000256" key="5">
    <source>
        <dbReference type="ARBA" id="ARBA00022777"/>
    </source>
</evidence>
<dbReference type="SUPFAM" id="SSF56112">
    <property type="entry name" value="Protein kinase-like (PK-like)"/>
    <property type="match status" value="1"/>
</dbReference>
<dbReference type="InterPro" id="IPR000719">
    <property type="entry name" value="Prot_kinase_dom"/>
</dbReference>
<feature type="region of interest" description="Disordered" evidence="9">
    <location>
        <begin position="470"/>
        <end position="491"/>
    </location>
</feature>
<dbReference type="GO" id="GO:0005524">
    <property type="term" value="F:ATP binding"/>
    <property type="evidence" value="ECO:0007669"/>
    <property type="project" value="UniProtKB-KW"/>
</dbReference>
<dbReference type="CDD" id="cd14014">
    <property type="entry name" value="STKc_PknB_like"/>
    <property type="match status" value="1"/>
</dbReference>
<dbReference type="GO" id="GO:0080090">
    <property type="term" value="P:regulation of primary metabolic process"/>
    <property type="evidence" value="ECO:0007669"/>
    <property type="project" value="UniProtKB-ARBA"/>
</dbReference>
<evidence type="ECO:0000256" key="2">
    <source>
        <dbReference type="ARBA" id="ARBA00022527"/>
    </source>
</evidence>
<sequence>MPLTAGTKFAGYTIQRMLGSGGMGEVYLARHPRLPRQDAIKVLRSDISADPDFMQRFNREADLAAKLWHPHIVGIHDRGRFRGRLWISMDFVDGPDVGRLIREQFPNGMPAQDVIEIVTAVAGALDYAHAQGLLHRDVKPANIMVSDIESGERRILLGDFGVARDLADDSSGLTATNMTVGTAVYAAPEQLMGLALDGRTDQYSLAVTAYQMLTGGPPFRHSNPAVVIGQHLNAPVPALADTHSQLAPFDGVISRALAKDPHGRFPTCTDFARALERLHDSGIRVAPAPGLNVAETMPRPVASSAPADIPGQDEHTAGPGRKDRGRVVPLVLAAAAAAVLIVAIVGYFAVASTTNEAEPELFTLAGILRLPDDAAKTTDLPEGYMCAGTRDYGDIGPNTPVTVEDESGTLLAKGAIQGSNRGPDACLLRFRVDEVPTGARFYRIQVAQQPEVSYTEAEAKAGVDVALGRSVPGEAPTTATPSATKAPSKTSTQTVTVTPDVEMSSLNQLRALANRDRSDVAAYLTDVWVPQISSKRVGLEAEGTVWNNGKILDEHLRLRDQYPDVKLLWSGDWSTFDGRNFWVTIVGLKSPYYDDVLSWCRDQGFDRNHCLAKMVSTWRPVEGTTRLMN</sequence>
<organism evidence="12 13">
    <name type="scientific">Mycolicibacterium holsaticum</name>
    <dbReference type="NCBI Taxonomy" id="152142"/>
    <lineage>
        <taxon>Bacteria</taxon>
        <taxon>Bacillati</taxon>
        <taxon>Actinomycetota</taxon>
        <taxon>Actinomycetes</taxon>
        <taxon>Mycobacteriales</taxon>
        <taxon>Mycobacteriaceae</taxon>
        <taxon>Mycolicibacterium</taxon>
    </lineage>
</organism>
<name>A0A1E3RFH3_9MYCO</name>
<dbReference type="FunFam" id="3.30.200.20:FF:000035">
    <property type="entry name" value="Serine/threonine protein kinase Stk1"/>
    <property type="match status" value="1"/>
</dbReference>
<comment type="catalytic activity">
    <reaction evidence="8">
        <text>L-seryl-[protein] + ATP = O-phospho-L-seryl-[protein] + ADP + H(+)</text>
        <dbReference type="Rhea" id="RHEA:17989"/>
        <dbReference type="Rhea" id="RHEA-COMP:9863"/>
        <dbReference type="Rhea" id="RHEA-COMP:11604"/>
        <dbReference type="ChEBI" id="CHEBI:15378"/>
        <dbReference type="ChEBI" id="CHEBI:29999"/>
        <dbReference type="ChEBI" id="CHEBI:30616"/>
        <dbReference type="ChEBI" id="CHEBI:83421"/>
        <dbReference type="ChEBI" id="CHEBI:456216"/>
        <dbReference type="EC" id="2.7.11.1"/>
    </reaction>
</comment>
<evidence type="ECO:0000256" key="4">
    <source>
        <dbReference type="ARBA" id="ARBA00022741"/>
    </source>
</evidence>
<dbReference type="InterPro" id="IPR011009">
    <property type="entry name" value="Kinase-like_dom_sf"/>
</dbReference>
<evidence type="ECO:0000256" key="1">
    <source>
        <dbReference type="ARBA" id="ARBA00012513"/>
    </source>
</evidence>
<dbReference type="Pfam" id="PF00069">
    <property type="entry name" value="Pkinase"/>
    <property type="match status" value="1"/>
</dbReference>
<keyword evidence="3" id="KW-0808">Transferase</keyword>
<evidence type="ECO:0000256" key="7">
    <source>
        <dbReference type="ARBA" id="ARBA00047899"/>
    </source>
</evidence>
<protein>
    <recommendedName>
        <fullName evidence="1">non-specific serine/threonine protein kinase</fullName>
        <ecNumber evidence="1">2.7.11.1</ecNumber>
    </recommendedName>
</protein>
<evidence type="ECO:0000256" key="8">
    <source>
        <dbReference type="ARBA" id="ARBA00048679"/>
    </source>
</evidence>
<proteinExistence type="predicted"/>
<evidence type="ECO:0000313" key="13">
    <source>
        <dbReference type="Proteomes" id="UP000094243"/>
    </source>
</evidence>
<feature type="compositionally biased region" description="Basic and acidic residues" evidence="9">
    <location>
        <begin position="312"/>
        <end position="323"/>
    </location>
</feature>
<dbReference type="RefSeq" id="WP_069406555.1">
    <property type="nucleotide sequence ID" value="NZ_MIGZ01000116.1"/>
</dbReference>
<keyword evidence="13" id="KW-1185">Reference proteome</keyword>
<dbReference type="InterPro" id="IPR008271">
    <property type="entry name" value="Ser/Thr_kinase_AS"/>
</dbReference>
<accession>A0A1E3RFH3</accession>
<keyword evidence="5 12" id="KW-0418">Kinase</keyword>
<dbReference type="GO" id="GO:0004674">
    <property type="term" value="F:protein serine/threonine kinase activity"/>
    <property type="evidence" value="ECO:0007669"/>
    <property type="project" value="UniProtKB-KW"/>
</dbReference>
<evidence type="ECO:0000256" key="10">
    <source>
        <dbReference type="SAM" id="Phobius"/>
    </source>
</evidence>
<dbReference type="Proteomes" id="UP000094243">
    <property type="component" value="Unassembled WGS sequence"/>
</dbReference>
<dbReference type="PANTHER" id="PTHR43289">
    <property type="entry name" value="MITOGEN-ACTIVATED PROTEIN KINASE KINASE KINASE 20-RELATED"/>
    <property type="match status" value="1"/>
</dbReference>
<dbReference type="PROSITE" id="PS00108">
    <property type="entry name" value="PROTEIN_KINASE_ST"/>
    <property type="match status" value="1"/>
</dbReference>
<evidence type="ECO:0000256" key="3">
    <source>
        <dbReference type="ARBA" id="ARBA00022679"/>
    </source>
</evidence>
<keyword evidence="10" id="KW-0472">Membrane</keyword>
<keyword evidence="6" id="KW-0067">ATP-binding</keyword>
<evidence type="ECO:0000259" key="11">
    <source>
        <dbReference type="PROSITE" id="PS50011"/>
    </source>
</evidence>
<dbReference type="PANTHER" id="PTHR43289:SF6">
    <property type="entry name" value="SERINE_THREONINE-PROTEIN KINASE NEKL-3"/>
    <property type="match status" value="1"/>
</dbReference>
<comment type="catalytic activity">
    <reaction evidence="7">
        <text>L-threonyl-[protein] + ATP = O-phospho-L-threonyl-[protein] + ADP + H(+)</text>
        <dbReference type="Rhea" id="RHEA:46608"/>
        <dbReference type="Rhea" id="RHEA-COMP:11060"/>
        <dbReference type="Rhea" id="RHEA-COMP:11605"/>
        <dbReference type="ChEBI" id="CHEBI:15378"/>
        <dbReference type="ChEBI" id="CHEBI:30013"/>
        <dbReference type="ChEBI" id="CHEBI:30616"/>
        <dbReference type="ChEBI" id="CHEBI:61977"/>
        <dbReference type="ChEBI" id="CHEBI:456216"/>
        <dbReference type="EC" id="2.7.11.1"/>
    </reaction>
</comment>
<evidence type="ECO:0000256" key="6">
    <source>
        <dbReference type="ARBA" id="ARBA00022840"/>
    </source>
</evidence>
<keyword evidence="4" id="KW-0547">Nucleotide-binding</keyword>
<feature type="transmembrane region" description="Helical" evidence="10">
    <location>
        <begin position="327"/>
        <end position="350"/>
    </location>
</feature>
<feature type="compositionally biased region" description="Low complexity" evidence="9">
    <location>
        <begin position="475"/>
        <end position="491"/>
    </location>
</feature>
<dbReference type="Gene3D" id="1.10.510.10">
    <property type="entry name" value="Transferase(Phosphotransferase) domain 1"/>
    <property type="match status" value="1"/>
</dbReference>
<dbReference type="Gene3D" id="3.30.200.20">
    <property type="entry name" value="Phosphorylase Kinase, domain 1"/>
    <property type="match status" value="1"/>
</dbReference>
<keyword evidence="2" id="KW-0723">Serine/threonine-protein kinase</keyword>
<evidence type="ECO:0000313" key="12">
    <source>
        <dbReference type="EMBL" id="ODQ88620.1"/>
    </source>
</evidence>
<dbReference type="EC" id="2.7.11.1" evidence="1"/>
<comment type="caution">
    <text evidence="12">The sequence shown here is derived from an EMBL/GenBank/DDBJ whole genome shotgun (WGS) entry which is preliminary data.</text>
</comment>
<dbReference type="PROSITE" id="PS50011">
    <property type="entry name" value="PROTEIN_KINASE_DOM"/>
    <property type="match status" value="1"/>
</dbReference>
<evidence type="ECO:0000256" key="9">
    <source>
        <dbReference type="SAM" id="MobiDB-lite"/>
    </source>
</evidence>
<dbReference type="AlphaFoldDB" id="A0A1E3RFH3"/>
<reference evidence="13" key="1">
    <citation type="submission" date="2016-09" db="EMBL/GenBank/DDBJ databases">
        <authorList>
            <person name="Greninger A.L."/>
            <person name="Jerome K.R."/>
            <person name="Mcnair B."/>
            <person name="Wallis C."/>
            <person name="Fang F."/>
        </authorList>
    </citation>
    <scope>NUCLEOTIDE SEQUENCE [LARGE SCALE GENOMIC DNA]</scope>
    <source>
        <strain evidence="13">M7</strain>
    </source>
</reference>
<feature type="domain" description="Protein kinase" evidence="11">
    <location>
        <begin position="12"/>
        <end position="278"/>
    </location>
</feature>